<reference evidence="1 2" key="1">
    <citation type="journal article" date="2019" name="Int. J. Syst. Evol. Microbiol.">
        <title>The Global Catalogue of Microorganisms (GCM) 10K type strain sequencing project: providing services to taxonomists for standard genome sequencing and annotation.</title>
        <authorList>
            <consortium name="The Broad Institute Genomics Platform"/>
            <consortium name="The Broad Institute Genome Sequencing Center for Infectious Disease"/>
            <person name="Wu L."/>
            <person name="Ma J."/>
        </authorList>
    </citation>
    <scope>NUCLEOTIDE SEQUENCE [LARGE SCALE GENOMIC DNA]</scope>
    <source>
        <strain evidence="1 2">JCM 12762</strain>
    </source>
</reference>
<accession>A0ABN1VQX4</accession>
<gene>
    <name evidence="1" type="ORF">GCM10009655_19580</name>
</gene>
<protein>
    <recommendedName>
        <fullName evidence="3">Transposase</fullName>
    </recommendedName>
</protein>
<dbReference type="Proteomes" id="UP001500943">
    <property type="component" value="Unassembled WGS sequence"/>
</dbReference>
<comment type="caution">
    <text evidence="1">The sequence shown here is derived from an EMBL/GenBank/DDBJ whole genome shotgun (WGS) entry which is preliminary data.</text>
</comment>
<dbReference type="EMBL" id="BAAAKW010000032">
    <property type="protein sequence ID" value="GAA1220080.1"/>
    <property type="molecule type" value="Genomic_DNA"/>
</dbReference>
<proteinExistence type="predicted"/>
<sequence length="135" mass="15226">MLAAYRYQPNLERRHHLLKSVQDAAPVLLKNPVRIEALFCCQFLALLINALLEREIRTGMHAATLNSIPLYPELRGCPAPSAERVLAIFAGVSRHELHQHGQHVQTFEPELTDQQAQVLELLAIPSTGYTKSRPR</sequence>
<name>A0ABN1VQX4_9MICO</name>
<organism evidence="1 2">
    <name type="scientific">Rhodoglobus aureus</name>
    <dbReference type="NCBI Taxonomy" id="191497"/>
    <lineage>
        <taxon>Bacteria</taxon>
        <taxon>Bacillati</taxon>
        <taxon>Actinomycetota</taxon>
        <taxon>Actinomycetes</taxon>
        <taxon>Micrococcales</taxon>
        <taxon>Microbacteriaceae</taxon>
        <taxon>Rhodoglobus</taxon>
    </lineage>
</organism>
<dbReference type="RefSeq" id="WP_343925405.1">
    <property type="nucleotide sequence ID" value="NZ_BAAAKW010000032.1"/>
</dbReference>
<evidence type="ECO:0000313" key="1">
    <source>
        <dbReference type="EMBL" id="GAA1220080.1"/>
    </source>
</evidence>
<evidence type="ECO:0008006" key="3">
    <source>
        <dbReference type="Google" id="ProtNLM"/>
    </source>
</evidence>
<evidence type="ECO:0000313" key="2">
    <source>
        <dbReference type="Proteomes" id="UP001500943"/>
    </source>
</evidence>
<keyword evidence="2" id="KW-1185">Reference proteome</keyword>